<evidence type="ECO:0000256" key="1">
    <source>
        <dbReference type="ARBA" id="ARBA00000900"/>
    </source>
</evidence>
<dbReference type="AlphaFoldDB" id="A0A7N0TDP2"/>
<feature type="compositionally biased region" description="Low complexity" evidence="12">
    <location>
        <begin position="193"/>
        <end position="202"/>
    </location>
</feature>
<dbReference type="Pfam" id="PF13639">
    <property type="entry name" value="zf-RING_2"/>
    <property type="match status" value="1"/>
</dbReference>
<name>A0A7N0TDP2_KALFE</name>
<dbReference type="GO" id="GO:0016020">
    <property type="term" value="C:membrane"/>
    <property type="evidence" value="ECO:0007669"/>
    <property type="project" value="UniProtKB-SubCell"/>
</dbReference>
<dbReference type="InterPro" id="IPR013083">
    <property type="entry name" value="Znf_RING/FYVE/PHD"/>
</dbReference>
<feature type="region of interest" description="Disordered" evidence="12">
    <location>
        <begin position="34"/>
        <end position="54"/>
    </location>
</feature>
<evidence type="ECO:0000313" key="15">
    <source>
        <dbReference type="EnsemblPlants" id="Kaladp0033s0185.1.v1.1.CDS.1"/>
    </source>
</evidence>
<dbReference type="CDD" id="cd16461">
    <property type="entry name" value="RING-H2_EL5-like"/>
    <property type="match status" value="1"/>
</dbReference>
<evidence type="ECO:0000256" key="12">
    <source>
        <dbReference type="SAM" id="MobiDB-lite"/>
    </source>
</evidence>
<evidence type="ECO:0000256" key="10">
    <source>
        <dbReference type="ARBA" id="ARBA00024209"/>
    </source>
</evidence>
<dbReference type="PANTHER" id="PTHR46905:SF7">
    <property type="entry name" value="RING-H2 FINGER PROTEIN ATL78"/>
    <property type="match status" value="1"/>
</dbReference>
<evidence type="ECO:0000256" key="6">
    <source>
        <dbReference type="ARBA" id="ARBA00022723"/>
    </source>
</evidence>
<dbReference type="Gene3D" id="3.30.40.10">
    <property type="entry name" value="Zinc/RING finger domain, C3HC4 (zinc finger)"/>
    <property type="match status" value="1"/>
</dbReference>
<evidence type="ECO:0000256" key="13">
    <source>
        <dbReference type="SAM" id="Phobius"/>
    </source>
</evidence>
<keyword evidence="9 13" id="KW-0472">Membrane</keyword>
<keyword evidence="7" id="KW-0862">Zinc</keyword>
<evidence type="ECO:0000256" key="4">
    <source>
        <dbReference type="ARBA" id="ARBA00022679"/>
    </source>
</evidence>
<comment type="subcellular location">
    <subcellularLocation>
        <location evidence="2">Membrane</location>
        <topology evidence="2">Single-pass membrane protein</topology>
    </subcellularLocation>
</comment>
<dbReference type="EnsemblPlants" id="Kaladp0033s0185.1.v1.1">
    <property type="protein sequence ID" value="Kaladp0033s0185.1.v1.1.CDS.1"/>
    <property type="gene ID" value="Kaladp0033s0185.v1.1"/>
</dbReference>
<evidence type="ECO:0000256" key="7">
    <source>
        <dbReference type="ARBA" id="ARBA00022833"/>
    </source>
</evidence>
<dbReference type="GO" id="GO:0061630">
    <property type="term" value="F:ubiquitin protein ligase activity"/>
    <property type="evidence" value="ECO:0007669"/>
    <property type="project" value="UniProtKB-EC"/>
</dbReference>
<keyword evidence="8 13" id="KW-1133">Transmembrane helix</keyword>
<keyword evidence="11" id="KW-0863">Zinc-finger</keyword>
<dbReference type="InterPro" id="IPR001841">
    <property type="entry name" value="Znf_RING"/>
</dbReference>
<feature type="compositionally biased region" description="Pro residues" evidence="12">
    <location>
        <begin position="203"/>
        <end position="213"/>
    </location>
</feature>
<evidence type="ECO:0000256" key="9">
    <source>
        <dbReference type="ARBA" id="ARBA00023136"/>
    </source>
</evidence>
<evidence type="ECO:0000256" key="11">
    <source>
        <dbReference type="PROSITE-ProRule" id="PRU00175"/>
    </source>
</evidence>
<evidence type="ECO:0000256" key="8">
    <source>
        <dbReference type="ARBA" id="ARBA00022989"/>
    </source>
</evidence>
<dbReference type="OMA" id="ANTECVI"/>
<evidence type="ECO:0000256" key="2">
    <source>
        <dbReference type="ARBA" id="ARBA00004167"/>
    </source>
</evidence>
<protein>
    <recommendedName>
        <fullName evidence="3">RING-type E3 ubiquitin transferase</fullName>
        <ecNumber evidence="3">2.3.2.27</ecNumber>
    </recommendedName>
</protein>
<reference evidence="15" key="1">
    <citation type="submission" date="2021-01" db="UniProtKB">
        <authorList>
            <consortium name="EnsemblPlants"/>
        </authorList>
    </citation>
    <scope>IDENTIFICATION</scope>
</reference>
<dbReference type="Gramene" id="Kaladp0033s0185.1.v1.1">
    <property type="protein sequence ID" value="Kaladp0033s0185.1.v1.1.CDS.1"/>
    <property type="gene ID" value="Kaladp0033s0185.v1.1"/>
</dbReference>
<organism evidence="15 16">
    <name type="scientific">Kalanchoe fedtschenkoi</name>
    <name type="common">Lavender scallops</name>
    <name type="synonym">South American air plant</name>
    <dbReference type="NCBI Taxonomy" id="63787"/>
    <lineage>
        <taxon>Eukaryota</taxon>
        <taxon>Viridiplantae</taxon>
        <taxon>Streptophyta</taxon>
        <taxon>Embryophyta</taxon>
        <taxon>Tracheophyta</taxon>
        <taxon>Spermatophyta</taxon>
        <taxon>Magnoliopsida</taxon>
        <taxon>eudicotyledons</taxon>
        <taxon>Gunneridae</taxon>
        <taxon>Pentapetalae</taxon>
        <taxon>Saxifragales</taxon>
        <taxon>Crassulaceae</taxon>
        <taxon>Kalanchoe</taxon>
    </lineage>
</organism>
<sequence>MSASSTSSQTITVFNELVREFYSRKLLLQPPVYQPSATSPPPISSSSQNSHAAGEPYGENGFDANVVMVLSVLLCALVCSLGLNSIVRCALRCSHLVATQSASAASLANTGMNKKAIKTIPTLSYSDGLNLQHLDTECVICLSEFAQGERVRVLPKCNHGFHVPCIDKWLTSHSSCPTCRYSIIETCQKKTSCSQSSSSGVVPPTPSPTPTPIPSSVLQETIVTNTSVTSYT</sequence>
<dbReference type="PROSITE" id="PS50089">
    <property type="entry name" value="ZF_RING_2"/>
    <property type="match status" value="1"/>
</dbReference>
<keyword evidence="16" id="KW-1185">Reference proteome</keyword>
<dbReference type="PANTHER" id="PTHR46905">
    <property type="entry name" value="RING-H2 FINGER PROTEIN ATL78"/>
    <property type="match status" value="1"/>
</dbReference>
<dbReference type="FunFam" id="3.30.40.10:FF:000632">
    <property type="entry name" value="RING-H2 finger protein ATL73"/>
    <property type="match status" value="1"/>
</dbReference>
<dbReference type="GO" id="GO:0016567">
    <property type="term" value="P:protein ubiquitination"/>
    <property type="evidence" value="ECO:0007669"/>
    <property type="project" value="UniProtKB-UniPathway"/>
</dbReference>
<dbReference type="Proteomes" id="UP000594263">
    <property type="component" value="Unplaced"/>
</dbReference>
<proteinExistence type="inferred from homology"/>
<evidence type="ECO:0000259" key="14">
    <source>
        <dbReference type="PROSITE" id="PS50089"/>
    </source>
</evidence>
<feature type="transmembrane region" description="Helical" evidence="13">
    <location>
        <begin position="66"/>
        <end position="87"/>
    </location>
</feature>
<feature type="domain" description="RING-type" evidence="14">
    <location>
        <begin position="138"/>
        <end position="180"/>
    </location>
</feature>
<comment type="similarity">
    <text evidence="10">Belongs to the RING-type zinc finger family. ATL subfamily.</text>
</comment>
<dbReference type="InterPro" id="IPR044602">
    <property type="entry name" value="ATL10/ATL72-79-like"/>
</dbReference>
<dbReference type="UniPathway" id="UPA00143"/>
<feature type="region of interest" description="Disordered" evidence="12">
    <location>
        <begin position="193"/>
        <end position="215"/>
    </location>
</feature>
<keyword evidence="5 13" id="KW-0812">Transmembrane</keyword>
<comment type="catalytic activity">
    <reaction evidence="1">
        <text>S-ubiquitinyl-[E2 ubiquitin-conjugating enzyme]-L-cysteine + [acceptor protein]-L-lysine = [E2 ubiquitin-conjugating enzyme]-L-cysteine + N(6)-ubiquitinyl-[acceptor protein]-L-lysine.</text>
        <dbReference type="EC" id="2.3.2.27"/>
    </reaction>
</comment>
<evidence type="ECO:0000256" key="5">
    <source>
        <dbReference type="ARBA" id="ARBA00022692"/>
    </source>
</evidence>
<dbReference type="SMART" id="SM00184">
    <property type="entry name" value="RING"/>
    <property type="match status" value="1"/>
</dbReference>
<keyword evidence="6" id="KW-0479">Metal-binding</keyword>
<evidence type="ECO:0000313" key="16">
    <source>
        <dbReference type="Proteomes" id="UP000594263"/>
    </source>
</evidence>
<keyword evidence="4" id="KW-0808">Transferase</keyword>
<evidence type="ECO:0000256" key="3">
    <source>
        <dbReference type="ARBA" id="ARBA00012483"/>
    </source>
</evidence>
<dbReference type="EC" id="2.3.2.27" evidence="3"/>
<dbReference type="GO" id="GO:0008270">
    <property type="term" value="F:zinc ion binding"/>
    <property type="evidence" value="ECO:0007669"/>
    <property type="project" value="UniProtKB-KW"/>
</dbReference>
<dbReference type="SUPFAM" id="SSF57850">
    <property type="entry name" value="RING/U-box"/>
    <property type="match status" value="1"/>
</dbReference>
<accession>A0A7N0TDP2</accession>